<feature type="transmembrane region" description="Helical" evidence="2">
    <location>
        <begin position="205"/>
        <end position="223"/>
    </location>
</feature>
<dbReference type="Gene3D" id="1.20.1250.20">
    <property type="entry name" value="MFS general substrate transporter like domains"/>
    <property type="match status" value="1"/>
</dbReference>
<evidence type="ECO:0000256" key="1">
    <source>
        <dbReference type="SAM" id="MobiDB-lite"/>
    </source>
</evidence>
<dbReference type="GO" id="GO:0008028">
    <property type="term" value="F:monocarboxylic acid transmembrane transporter activity"/>
    <property type="evidence" value="ECO:0007669"/>
    <property type="project" value="TreeGrafter"/>
</dbReference>
<feature type="transmembrane region" description="Helical" evidence="2">
    <location>
        <begin position="423"/>
        <end position="439"/>
    </location>
</feature>
<feature type="transmembrane region" description="Helical" evidence="2">
    <location>
        <begin position="388"/>
        <end position="411"/>
    </location>
</feature>
<proteinExistence type="predicted"/>
<accession>A0AAN7VLD8</accession>
<evidence type="ECO:0000313" key="4">
    <source>
        <dbReference type="Proteomes" id="UP001329430"/>
    </source>
</evidence>
<dbReference type="PANTHER" id="PTHR11360">
    <property type="entry name" value="MONOCARBOXYLATE TRANSPORTER"/>
    <property type="match status" value="1"/>
</dbReference>
<feature type="region of interest" description="Disordered" evidence="1">
    <location>
        <begin position="258"/>
        <end position="281"/>
    </location>
</feature>
<gene>
    <name evidence="3" type="ORF">RI129_002173</name>
</gene>
<keyword evidence="2" id="KW-0472">Membrane</keyword>
<dbReference type="PANTHER" id="PTHR11360:SF299">
    <property type="entry name" value="GEM-1"/>
    <property type="match status" value="1"/>
</dbReference>
<feature type="transmembrane region" description="Helical" evidence="2">
    <location>
        <begin position="34"/>
        <end position="62"/>
    </location>
</feature>
<protein>
    <submittedName>
        <fullName evidence="3">Uncharacterized protein</fullName>
    </submittedName>
</protein>
<sequence>MAENSSRENQNHLHIDNILTSQPELGPNIPDGGYGWVIVIVSIFFHVLVPSIPVGFGIFLLFSRVANGNSFEKINVWDNNMVYVSLLFIATSTIVSPLTRLLCLNSSWPRLVATAGTSLTCGGILLIWPAINSNTNNSSFYVIAGILAGAGASIVLTQVDILLQQYFKLKLALLRMIMHMSEIIGFIITPIALGHTIIQSSIPHIITWYQAILLQGIILSIAFKKPKYLKTSKQRYRLMRGLSDEEEDVFATNTTELQNPRVSQSENEISNSHTPDTTVVNTNSRNWETFEETSTQPKTVRTELHKTFALEFNNDLDNTTNSFEDNYIPLPQPLFSESHINNNTSYSYEERVGNDDPVVFMPNVQPAKNNTWQKALSILKEPTFYKSLVLSIMTKFCLFVFWTLFPTYLYIKIDRFKIHNTPFIVGYLSIISLIFSPLLDWIKTDNKLRPLLFWIFCWMGAIGFLLFNEAGDETALLFGAVTITVSFNACHVLGEPLINLNKYGEQTLQYVLLCGITGICLLFLLAIDMEYKGCFGMMAVLHFLTGSIWLANYVYKRMKMLH</sequence>
<keyword evidence="2" id="KW-1133">Transmembrane helix</keyword>
<evidence type="ECO:0000313" key="3">
    <source>
        <dbReference type="EMBL" id="KAK5647281.1"/>
    </source>
</evidence>
<keyword evidence="4" id="KW-1185">Reference proteome</keyword>
<feature type="transmembrane region" description="Helical" evidence="2">
    <location>
        <begin position="451"/>
        <end position="468"/>
    </location>
</feature>
<name>A0AAN7VLD8_9COLE</name>
<organism evidence="3 4">
    <name type="scientific">Pyrocoelia pectoralis</name>
    <dbReference type="NCBI Taxonomy" id="417401"/>
    <lineage>
        <taxon>Eukaryota</taxon>
        <taxon>Metazoa</taxon>
        <taxon>Ecdysozoa</taxon>
        <taxon>Arthropoda</taxon>
        <taxon>Hexapoda</taxon>
        <taxon>Insecta</taxon>
        <taxon>Pterygota</taxon>
        <taxon>Neoptera</taxon>
        <taxon>Endopterygota</taxon>
        <taxon>Coleoptera</taxon>
        <taxon>Polyphaga</taxon>
        <taxon>Elateriformia</taxon>
        <taxon>Elateroidea</taxon>
        <taxon>Lampyridae</taxon>
        <taxon>Lampyrinae</taxon>
        <taxon>Pyrocoelia</taxon>
    </lineage>
</organism>
<evidence type="ECO:0000256" key="2">
    <source>
        <dbReference type="SAM" id="Phobius"/>
    </source>
</evidence>
<feature type="transmembrane region" description="Helical" evidence="2">
    <location>
        <begin position="111"/>
        <end position="128"/>
    </location>
</feature>
<feature type="transmembrane region" description="Helical" evidence="2">
    <location>
        <begin position="474"/>
        <end position="498"/>
    </location>
</feature>
<keyword evidence="2" id="KW-0812">Transmembrane</keyword>
<dbReference type="InterPro" id="IPR036259">
    <property type="entry name" value="MFS_trans_sf"/>
</dbReference>
<feature type="transmembrane region" description="Helical" evidence="2">
    <location>
        <begin position="140"/>
        <end position="163"/>
    </location>
</feature>
<feature type="transmembrane region" description="Helical" evidence="2">
    <location>
        <begin position="82"/>
        <end position="99"/>
    </location>
</feature>
<feature type="transmembrane region" description="Helical" evidence="2">
    <location>
        <begin position="510"/>
        <end position="529"/>
    </location>
</feature>
<feature type="transmembrane region" description="Helical" evidence="2">
    <location>
        <begin position="535"/>
        <end position="555"/>
    </location>
</feature>
<comment type="caution">
    <text evidence="3">The sequence shown here is derived from an EMBL/GenBank/DDBJ whole genome shotgun (WGS) entry which is preliminary data.</text>
</comment>
<dbReference type="AlphaFoldDB" id="A0AAN7VLD8"/>
<reference evidence="3 4" key="1">
    <citation type="journal article" date="2024" name="Insects">
        <title>An Improved Chromosome-Level Genome Assembly of the Firefly Pyrocoelia pectoralis.</title>
        <authorList>
            <person name="Fu X."/>
            <person name="Meyer-Rochow V.B."/>
            <person name="Ballantyne L."/>
            <person name="Zhu X."/>
        </authorList>
    </citation>
    <scope>NUCLEOTIDE SEQUENCE [LARGE SCALE GENOMIC DNA]</scope>
    <source>
        <strain evidence="3">XCY_ONT2</strain>
    </source>
</reference>
<dbReference type="EMBL" id="JAVRBK010000002">
    <property type="protein sequence ID" value="KAK5647281.1"/>
    <property type="molecule type" value="Genomic_DNA"/>
</dbReference>
<dbReference type="InterPro" id="IPR050327">
    <property type="entry name" value="Proton-linked_MCT"/>
</dbReference>
<dbReference type="Proteomes" id="UP001329430">
    <property type="component" value="Chromosome 2"/>
</dbReference>
<dbReference type="SUPFAM" id="SSF103473">
    <property type="entry name" value="MFS general substrate transporter"/>
    <property type="match status" value="1"/>
</dbReference>